<dbReference type="InterPro" id="IPR016047">
    <property type="entry name" value="M23ase_b-sheet_dom"/>
</dbReference>
<feature type="region of interest" description="Disordered" evidence="1">
    <location>
        <begin position="149"/>
        <end position="172"/>
    </location>
</feature>
<evidence type="ECO:0000313" key="3">
    <source>
        <dbReference type="EMBL" id="MBC5675553.1"/>
    </source>
</evidence>
<proteinExistence type="predicted"/>
<dbReference type="EMBL" id="JACOOU010000018">
    <property type="protein sequence ID" value="MBC5675553.1"/>
    <property type="molecule type" value="Genomic_DNA"/>
</dbReference>
<evidence type="ECO:0000256" key="1">
    <source>
        <dbReference type="SAM" id="MobiDB-lite"/>
    </source>
</evidence>
<dbReference type="PANTHER" id="PTHR21666:SF270">
    <property type="entry name" value="MUREIN HYDROLASE ACTIVATOR ENVC"/>
    <property type="match status" value="1"/>
</dbReference>
<dbReference type="PANTHER" id="PTHR21666">
    <property type="entry name" value="PEPTIDASE-RELATED"/>
    <property type="match status" value="1"/>
</dbReference>
<sequence length="172" mass="19617">MLTGTPIVAVESGYVSAMGWNQYGGWRLGISSFDGRRYYYYAHLRQNFPYCKSLEVGSVVQAGDVIGYMGRTGYSAKENVNNIDTTHLHFGLQLIFDESQREGNHEIWVDVYELVKFLYKNQSEVVRDDATKEWSRAMQIKDPEALEYLKSAEEKKTTGGNTEKQPADAHTR</sequence>
<dbReference type="InterPro" id="IPR011055">
    <property type="entry name" value="Dup_hybrid_motif"/>
</dbReference>
<dbReference type="SUPFAM" id="SSF51261">
    <property type="entry name" value="Duplicated hybrid motif"/>
    <property type="match status" value="1"/>
</dbReference>
<organism evidence="3 4">
    <name type="scientific">Blautia celeris</name>
    <dbReference type="NCBI Taxonomy" id="2763026"/>
    <lineage>
        <taxon>Bacteria</taxon>
        <taxon>Bacillati</taxon>
        <taxon>Bacillota</taxon>
        <taxon>Clostridia</taxon>
        <taxon>Lachnospirales</taxon>
        <taxon>Lachnospiraceae</taxon>
        <taxon>Blautia</taxon>
    </lineage>
</organism>
<feature type="domain" description="M23ase beta-sheet core" evidence="2">
    <location>
        <begin position="3"/>
        <end position="93"/>
    </location>
</feature>
<keyword evidence="4" id="KW-1185">Reference proteome</keyword>
<evidence type="ECO:0000313" key="4">
    <source>
        <dbReference type="Proteomes" id="UP000654573"/>
    </source>
</evidence>
<name>A0ABR7FK14_9FIRM</name>
<comment type="caution">
    <text evidence="3">The sequence shown here is derived from an EMBL/GenBank/DDBJ whole genome shotgun (WGS) entry which is preliminary data.</text>
</comment>
<dbReference type="CDD" id="cd12797">
    <property type="entry name" value="M23_peptidase"/>
    <property type="match status" value="1"/>
</dbReference>
<accession>A0ABR7FK14</accession>
<gene>
    <name evidence="3" type="ORF">H8S76_25305</name>
</gene>
<dbReference type="InterPro" id="IPR050570">
    <property type="entry name" value="Cell_wall_metabolism_enzyme"/>
</dbReference>
<dbReference type="Gene3D" id="2.70.70.10">
    <property type="entry name" value="Glucose Permease (Domain IIA)"/>
    <property type="match status" value="1"/>
</dbReference>
<dbReference type="Pfam" id="PF01551">
    <property type="entry name" value="Peptidase_M23"/>
    <property type="match status" value="1"/>
</dbReference>
<evidence type="ECO:0000259" key="2">
    <source>
        <dbReference type="Pfam" id="PF01551"/>
    </source>
</evidence>
<protein>
    <submittedName>
        <fullName evidence="3">M23 family metallopeptidase</fullName>
    </submittedName>
</protein>
<reference evidence="3 4" key="1">
    <citation type="submission" date="2020-08" db="EMBL/GenBank/DDBJ databases">
        <title>Genome public.</title>
        <authorList>
            <person name="Liu C."/>
            <person name="Sun Q."/>
        </authorList>
    </citation>
    <scope>NUCLEOTIDE SEQUENCE [LARGE SCALE GENOMIC DNA]</scope>
    <source>
        <strain evidence="3 4">NSJ-34</strain>
    </source>
</reference>
<dbReference type="Proteomes" id="UP000654573">
    <property type="component" value="Unassembled WGS sequence"/>
</dbReference>